<feature type="compositionally biased region" description="Basic and acidic residues" evidence="1">
    <location>
        <begin position="65"/>
        <end position="99"/>
    </location>
</feature>
<reference evidence="3" key="1">
    <citation type="journal article" date="2014" name="Proc. Natl. Acad. Sci. U.S.A.">
        <title>Extensive sampling of basidiomycete genomes demonstrates inadequacy of the white-rot/brown-rot paradigm for wood decay fungi.</title>
        <authorList>
            <person name="Riley R."/>
            <person name="Salamov A.A."/>
            <person name="Brown D.W."/>
            <person name="Nagy L.G."/>
            <person name="Floudas D."/>
            <person name="Held B.W."/>
            <person name="Levasseur A."/>
            <person name="Lombard V."/>
            <person name="Morin E."/>
            <person name="Otillar R."/>
            <person name="Lindquist E.A."/>
            <person name="Sun H."/>
            <person name="LaButti K.M."/>
            <person name="Schmutz J."/>
            <person name="Jabbour D."/>
            <person name="Luo H."/>
            <person name="Baker S.E."/>
            <person name="Pisabarro A.G."/>
            <person name="Walton J.D."/>
            <person name="Blanchette R.A."/>
            <person name="Henrissat B."/>
            <person name="Martin F."/>
            <person name="Cullen D."/>
            <person name="Hibbett D.S."/>
            <person name="Grigoriev I.V."/>
        </authorList>
    </citation>
    <scope>NUCLEOTIDE SEQUENCE [LARGE SCALE GENOMIC DNA]</scope>
    <source>
        <strain evidence="3">FD-172 SS1</strain>
    </source>
</reference>
<dbReference type="InParanoid" id="A0A067MJR3"/>
<accession>A0A067MJR3</accession>
<proteinExistence type="predicted"/>
<dbReference type="EMBL" id="KL198030">
    <property type="protein sequence ID" value="KDQ15784.1"/>
    <property type="molecule type" value="Genomic_DNA"/>
</dbReference>
<gene>
    <name evidence="2" type="ORF">BOTBODRAFT_43748</name>
</gene>
<feature type="compositionally biased region" description="Basic and acidic residues" evidence="1">
    <location>
        <begin position="46"/>
        <end position="57"/>
    </location>
</feature>
<sequence>MAYIQKESAPVVSYPYSPTAHAPPSLMAYTNELHDYTMQLWIQARRQADRRAAELHRSTSPVSSRDSHDQYHDTEHDERDEHGTPRAPHGRDRDRDHSRQRNGRNGSIVRTAKEWMESLTSKNAHGNGRPKSSHSH</sequence>
<dbReference type="AlphaFoldDB" id="A0A067MJR3"/>
<feature type="region of interest" description="Disordered" evidence="1">
    <location>
        <begin position="45"/>
        <end position="136"/>
    </location>
</feature>
<keyword evidence="3" id="KW-1185">Reference proteome</keyword>
<evidence type="ECO:0000313" key="3">
    <source>
        <dbReference type="Proteomes" id="UP000027195"/>
    </source>
</evidence>
<name>A0A067MJR3_BOTB1</name>
<dbReference type="HOGENOM" id="CLU_1875094_0_0_1"/>
<evidence type="ECO:0000256" key="1">
    <source>
        <dbReference type="SAM" id="MobiDB-lite"/>
    </source>
</evidence>
<protein>
    <submittedName>
        <fullName evidence="2">Uncharacterized protein</fullName>
    </submittedName>
</protein>
<evidence type="ECO:0000313" key="2">
    <source>
        <dbReference type="EMBL" id="KDQ15784.1"/>
    </source>
</evidence>
<organism evidence="2 3">
    <name type="scientific">Botryobasidium botryosum (strain FD-172 SS1)</name>
    <dbReference type="NCBI Taxonomy" id="930990"/>
    <lineage>
        <taxon>Eukaryota</taxon>
        <taxon>Fungi</taxon>
        <taxon>Dikarya</taxon>
        <taxon>Basidiomycota</taxon>
        <taxon>Agaricomycotina</taxon>
        <taxon>Agaricomycetes</taxon>
        <taxon>Cantharellales</taxon>
        <taxon>Botryobasidiaceae</taxon>
        <taxon>Botryobasidium</taxon>
    </lineage>
</organism>
<dbReference type="Proteomes" id="UP000027195">
    <property type="component" value="Unassembled WGS sequence"/>
</dbReference>